<feature type="coiled-coil region" evidence="1">
    <location>
        <begin position="221"/>
        <end position="248"/>
    </location>
</feature>
<dbReference type="Pfam" id="PF02371">
    <property type="entry name" value="Transposase_20"/>
    <property type="match status" value="1"/>
</dbReference>
<dbReference type="KEGG" id="mod:AS202_15875"/>
<proteinExistence type="predicted"/>
<gene>
    <name evidence="4" type="ORF">AS202_15875</name>
</gene>
<evidence type="ECO:0000259" key="2">
    <source>
        <dbReference type="Pfam" id="PF01548"/>
    </source>
</evidence>
<dbReference type="InterPro" id="IPR002525">
    <property type="entry name" value="Transp_IS110-like_N"/>
</dbReference>
<dbReference type="PANTHER" id="PTHR33055:SF15">
    <property type="entry name" value="TRANSPOSASE-RELATED"/>
    <property type="match status" value="1"/>
</dbReference>
<dbReference type="InterPro" id="IPR047650">
    <property type="entry name" value="Transpos_IS110"/>
</dbReference>
<protein>
    <submittedName>
        <fullName evidence="4">Transposase</fullName>
    </submittedName>
</protein>
<feature type="domain" description="Transposase IS116/IS110/IS902 C-terminal" evidence="3">
    <location>
        <begin position="254"/>
        <end position="331"/>
    </location>
</feature>
<dbReference type="InterPro" id="IPR003346">
    <property type="entry name" value="Transposase_20"/>
</dbReference>
<evidence type="ECO:0000313" key="5">
    <source>
        <dbReference type="Proteomes" id="UP000069030"/>
    </source>
</evidence>
<dbReference type="GO" id="GO:0004803">
    <property type="term" value="F:transposase activity"/>
    <property type="evidence" value="ECO:0007669"/>
    <property type="project" value="InterPro"/>
</dbReference>
<accession>A0AAI8C5U8</accession>
<dbReference type="GO" id="GO:0003677">
    <property type="term" value="F:DNA binding"/>
    <property type="evidence" value="ECO:0007669"/>
    <property type="project" value="InterPro"/>
</dbReference>
<keyword evidence="1" id="KW-0175">Coiled coil</keyword>
<dbReference type="GeneID" id="66973347"/>
<dbReference type="Proteomes" id="UP000069030">
    <property type="component" value="Chromosome"/>
</dbReference>
<feature type="domain" description="Transposase IS110-like N-terminal" evidence="2">
    <location>
        <begin position="14"/>
        <end position="157"/>
    </location>
</feature>
<evidence type="ECO:0000256" key="1">
    <source>
        <dbReference type="SAM" id="Coils"/>
    </source>
</evidence>
<dbReference type="AlphaFoldDB" id="A0AAI8C5U8"/>
<dbReference type="Pfam" id="PF01548">
    <property type="entry name" value="DEDD_Tnp_IS110"/>
    <property type="match status" value="1"/>
</dbReference>
<reference evidence="4 5" key="1">
    <citation type="journal article" date="2016" name="J. Zhejiang Univ. Sci. B">
        <title>Antibiotic resistance mechanisms of Myroides sp.</title>
        <authorList>
            <person name="Hu S."/>
            <person name="Yuan S."/>
            <person name="Qu H."/>
            <person name="Jiang T."/>
            <person name="Zhou Y."/>
            <person name="Wang M."/>
            <person name="Ming D."/>
        </authorList>
    </citation>
    <scope>NUCLEOTIDE SEQUENCE [LARGE SCALE GENOMIC DNA]</scope>
    <source>
        <strain evidence="4 5">PR63039</strain>
    </source>
</reference>
<organism evidence="4 5">
    <name type="scientific">Myroides odoratimimus</name>
    <dbReference type="NCBI Taxonomy" id="76832"/>
    <lineage>
        <taxon>Bacteria</taxon>
        <taxon>Pseudomonadati</taxon>
        <taxon>Bacteroidota</taxon>
        <taxon>Flavobacteriia</taxon>
        <taxon>Flavobacteriales</taxon>
        <taxon>Flavobacteriaceae</taxon>
        <taxon>Myroides</taxon>
    </lineage>
</organism>
<dbReference type="RefSeq" id="WP_006261804.1">
    <property type="nucleotide sequence ID" value="NZ_CP013690.1"/>
</dbReference>
<dbReference type="EMBL" id="CP013690">
    <property type="protein sequence ID" value="ALU27529.1"/>
    <property type="molecule type" value="Genomic_DNA"/>
</dbReference>
<dbReference type="GO" id="GO:0006313">
    <property type="term" value="P:DNA transposition"/>
    <property type="evidence" value="ECO:0007669"/>
    <property type="project" value="InterPro"/>
</dbReference>
<evidence type="ECO:0000259" key="3">
    <source>
        <dbReference type="Pfam" id="PF02371"/>
    </source>
</evidence>
<name>A0AAI8C5U8_9FLAO</name>
<dbReference type="NCBIfam" id="NF033542">
    <property type="entry name" value="transpos_IS110"/>
    <property type="match status" value="1"/>
</dbReference>
<dbReference type="PANTHER" id="PTHR33055">
    <property type="entry name" value="TRANSPOSASE FOR INSERTION SEQUENCE ELEMENT IS1111A"/>
    <property type="match status" value="1"/>
</dbReference>
<sequence length="408" mass="46698">MAVNGLPFILDRGCGLDVHKDTVVATIKGSDFETETRTFLTFTDDLYELVAWLQSYSITEVAMESTGVYWRPVYCILEDYCHVILVNARHIKNVPGQKTDKKDSEWICKLLLSGLLKGSFIPEQEIRELRELYRHRRKLVSSRTAEKNRLQNVLESANIKLRSVVSDVFGVSAMQMIQAIIQGQTDPEILANLAKGSLRNKRVELVKALKGNVTKHHIFMLNLILESINNINLQIAQLEAQMEQYRFSMQKDVELLETIPGISRQLALSVLGEIGNDMSYFPDHQNLSSWAGVCPGNNESAGKKYSTRITQGNKYLKASLVEAAWVAIRSKDNPIFAVKHYHISNRRGKKKATIAIAHKLLIAIYHVLRDKEPYQLHTQDKKILEHRRIKKIERFQLEIEKLKNIHIQ</sequence>
<evidence type="ECO:0000313" key="4">
    <source>
        <dbReference type="EMBL" id="ALU27529.1"/>
    </source>
</evidence>